<proteinExistence type="predicted"/>
<name>A0A915KLX3_ROMCU</name>
<sequence length="72" mass="8377">MDKTTCKKRRICKARAHTDINPINDTYIGRIRRNRSREEIFASSILKTLKEFATTYEDQIMELKLGIATSTL</sequence>
<keyword evidence="1" id="KW-1185">Reference proteome</keyword>
<protein>
    <submittedName>
        <fullName evidence="2">Uncharacterized protein</fullName>
    </submittedName>
</protein>
<organism evidence="1 2">
    <name type="scientific">Romanomermis culicivorax</name>
    <name type="common">Nematode worm</name>
    <dbReference type="NCBI Taxonomy" id="13658"/>
    <lineage>
        <taxon>Eukaryota</taxon>
        <taxon>Metazoa</taxon>
        <taxon>Ecdysozoa</taxon>
        <taxon>Nematoda</taxon>
        <taxon>Enoplea</taxon>
        <taxon>Dorylaimia</taxon>
        <taxon>Mermithida</taxon>
        <taxon>Mermithoidea</taxon>
        <taxon>Mermithidae</taxon>
        <taxon>Romanomermis</taxon>
    </lineage>
</organism>
<dbReference type="WBParaSite" id="nRc.2.0.1.t39776-RA">
    <property type="protein sequence ID" value="nRc.2.0.1.t39776-RA"/>
    <property type="gene ID" value="nRc.2.0.1.g39776"/>
</dbReference>
<dbReference type="AlphaFoldDB" id="A0A915KLX3"/>
<dbReference type="Proteomes" id="UP000887565">
    <property type="component" value="Unplaced"/>
</dbReference>
<evidence type="ECO:0000313" key="2">
    <source>
        <dbReference type="WBParaSite" id="nRc.2.0.1.t39776-RA"/>
    </source>
</evidence>
<reference evidence="2" key="1">
    <citation type="submission" date="2022-11" db="UniProtKB">
        <authorList>
            <consortium name="WormBaseParasite"/>
        </authorList>
    </citation>
    <scope>IDENTIFICATION</scope>
</reference>
<evidence type="ECO:0000313" key="1">
    <source>
        <dbReference type="Proteomes" id="UP000887565"/>
    </source>
</evidence>
<accession>A0A915KLX3</accession>